<dbReference type="Proteomes" id="UP000249363">
    <property type="component" value="Unassembled WGS sequence"/>
</dbReference>
<accession>A0A364LAN9</accession>
<dbReference type="EMBL" id="MIKG01000021">
    <property type="protein sequence ID" value="RAO72849.1"/>
    <property type="molecule type" value="Genomic_DNA"/>
</dbReference>
<organism evidence="3 4">
    <name type="scientific">Talaromyces amestolkiae</name>
    <dbReference type="NCBI Taxonomy" id="1196081"/>
    <lineage>
        <taxon>Eukaryota</taxon>
        <taxon>Fungi</taxon>
        <taxon>Dikarya</taxon>
        <taxon>Ascomycota</taxon>
        <taxon>Pezizomycotina</taxon>
        <taxon>Eurotiomycetes</taxon>
        <taxon>Eurotiomycetidae</taxon>
        <taxon>Eurotiales</taxon>
        <taxon>Trichocomaceae</taxon>
        <taxon>Talaromyces</taxon>
        <taxon>Talaromyces sect. Talaromyces</taxon>
    </lineage>
</organism>
<dbReference type="SUPFAM" id="SSF54909">
    <property type="entry name" value="Dimeric alpha+beta barrel"/>
    <property type="match status" value="1"/>
</dbReference>
<name>A0A364LAN9_TALAM</name>
<keyword evidence="4" id="KW-1185">Reference proteome</keyword>
<evidence type="ECO:0000313" key="3">
    <source>
        <dbReference type="EMBL" id="RAO72849.1"/>
    </source>
</evidence>
<gene>
    <name evidence="3" type="ORF">BHQ10_008861</name>
</gene>
<comment type="caution">
    <text evidence="3">The sequence shown here is derived from an EMBL/GenBank/DDBJ whole genome shotgun (WGS) entry which is preliminary data.</text>
</comment>
<dbReference type="STRING" id="1196081.A0A364LAN9"/>
<protein>
    <recommendedName>
        <fullName evidence="2">EthD domain-containing protein</fullName>
    </recommendedName>
</protein>
<dbReference type="OrthoDB" id="2519291at2759"/>
<comment type="similarity">
    <text evidence="1">Belongs to the tpcK family.</text>
</comment>
<proteinExistence type="inferred from homology"/>
<dbReference type="RefSeq" id="XP_040737363.1">
    <property type="nucleotide sequence ID" value="XM_040881713.1"/>
</dbReference>
<sequence>MSVRVFIYAYRKPGLSLEDFRKHYEEHVNLIKGLTGDDFPLSHKRHYIARNVVSSEDSKHITATERNPTTPAIVFAGQQSDFDFDAYAELTFASQEALQIFTAKVQAPEAAAQLAADEEKFLDRSKLGIAMLGDVIETTKS</sequence>
<dbReference type="InterPro" id="IPR011008">
    <property type="entry name" value="Dimeric_a/b-barrel"/>
</dbReference>
<dbReference type="InterPro" id="IPR009799">
    <property type="entry name" value="EthD_dom"/>
</dbReference>
<feature type="domain" description="EthD" evidence="2">
    <location>
        <begin position="12"/>
        <end position="125"/>
    </location>
</feature>
<dbReference type="GeneID" id="63798075"/>
<dbReference type="GO" id="GO:0016491">
    <property type="term" value="F:oxidoreductase activity"/>
    <property type="evidence" value="ECO:0007669"/>
    <property type="project" value="InterPro"/>
</dbReference>
<dbReference type="AlphaFoldDB" id="A0A364LAN9"/>
<reference evidence="3 4" key="1">
    <citation type="journal article" date="2017" name="Biotechnol. Biofuels">
        <title>Differential beta-glucosidase expression as a function of carbon source availability in Talaromyces amestolkiae: a genomic and proteomic approach.</title>
        <authorList>
            <person name="de Eugenio L.I."/>
            <person name="Mendez-Liter J.A."/>
            <person name="Nieto-Dominguez M."/>
            <person name="Alonso L."/>
            <person name="Gil-Munoz J."/>
            <person name="Barriuso J."/>
            <person name="Prieto A."/>
            <person name="Martinez M.J."/>
        </authorList>
    </citation>
    <scope>NUCLEOTIDE SEQUENCE [LARGE SCALE GENOMIC DNA]</scope>
    <source>
        <strain evidence="3 4">CIB</strain>
    </source>
</reference>
<evidence type="ECO:0000313" key="4">
    <source>
        <dbReference type="Proteomes" id="UP000249363"/>
    </source>
</evidence>
<dbReference type="Pfam" id="PF07110">
    <property type="entry name" value="EthD"/>
    <property type="match status" value="1"/>
</dbReference>
<dbReference type="Gene3D" id="3.30.70.100">
    <property type="match status" value="1"/>
</dbReference>
<evidence type="ECO:0000256" key="1">
    <source>
        <dbReference type="ARBA" id="ARBA00005986"/>
    </source>
</evidence>
<evidence type="ECO:0000259" key="2">
    <source>
        <dbReference type="Pfam" id="PF07110"/>
    </source>
</evidence>